<evidence type="ECO:0000256" key="1">
    <source>
        <dbReference type="SAM" id="MobiDB-lite"/>
    </source>
</evidence>
<proteinExistence type="predicted"/>
<evidence type="ECO:0000313" key="2">
    <source>
        <dbReference type="EMBL" id="CAD1821921.1"/>
    </source>
</evidence>
<organism evidence="2">
    <name type="scientific">Ananas comosus var. bracteatus</name>
    <name type="common">red pineapple</name>
    <dbReference type="NCBI Taxonomy" id="296719"/>
    <lineage>
        <taxon>Eukaryota</taxon>
        <taxon>Viridiplantae</taxon>
        <taxon>Streptophyta</taxon>
        <taxon>Embryophyta</taxon>
        <taxon>Tracheophyta</taxon>
        <taxon>Spermatophyta</taxon>
        <taxon>Magnoliopsida</taxon>
        <taxon>Liliopsida</taxon>
        <taxon>Poales</taxon>
        <taxon>Bromeliaceae</taxon>
        <taxon>Bromelioideae</taxon>
        <taxon>Ananas</taxon>
    </lineage>
</organism>
<feature type="compositionally biased region" description="Basic and acidic residues" evidence="1">
    <location>
        <begin position="56"/>
        <end position="65"/>
    </location>
</feature>
<reference evidence="2" key="1">
    <citation type="submission" date="2020-07" db="EMBL/GenBank/DDBJ databases">
        <authorList>
            <person name="Lin J."/>
        </authorList>
    </citation>
    <scope>NUCLEOTIDE SEQUENCE</scope>
</reference>
<protein>
    <submittedName>
        <fullName evidence="2">Uncharacterized protein</fullName>
    </submittedName>
</protein>
<dbReference type="EMBL" id="LR862142">
    <property type="protein sequence ID" value="CAD1821921.1"/>
    <property type="molecule type" value="Genomic_DNA"/>
</dbReference>
<feature type="compositionally biased region" description="Acidic residues" evidence="1">
    <location>
        <begin position="27"/>
        <end position="47"/>
    </location>
</feature>
<name>A0A6V7NTI3_ANACO</name>
<gene>
    <name evidence="2" type="ORF">CB5_LOCUS5132</name>
</gene>
<dbReference type="AlphaFoldDB" id="A0A6V7NTI3"/>
<sequence>MASSSAPKLLIRAPLSSEDNDSPFSSDPDEMEEEEGFGTASEGDEDGDVPRGGAAPRERRDPWRCGDRCRSRPLLWTKKMTRRRSRTATGIGSLPWLGFLSPIEVPPWGERRGLG</sequence>
<feature type="region of interest" description="Disordered" evidence="1">
    <location>
        <begin position="1"/>
        <end position="65"/>
    </location>
</feature>
<accession>A0A6V7NTI3</accession>